<protein>
    <submittedName>
        <fullName evidence="2">Uncharacterized protein</fullName>
    </submittedName>
</protein>
<dbReference type="AlphaFoldDB" id="A0A1I7UQ72"/>
<sequence>MFSTPLMPTNNLLATGIEVLMEAEMSSYCVRSGEREEENAKDEEAYAVLRIEAMASSLVAERLGLFYSEAGGGVLPMVTDIKAFHC</sequence>
<dbReference type="WBParaSite" id="Csp11.Scaffold630.g18245.t1">
    <property type="protein sequence ID" value="Csp11.Scaffold630.g18245.t1"/>
    <property type="gene ID" value="Csp11.Scaffold630.g18245"/>
</dbReference>
<accession>A0A1I7UQ72</accession>
<dbReference type="Proteomes" id="UP000095282">
    <property type="component" value="Unplaced"/>
</dbReference>
<evidence type="ECO:0000313" key="1">
    <source>
        <dbReference type="Proteomes" id="UP000095282"/>
    </source>
</evidence>
<name>A0A1I7UQ72_9PELO</name>
<keyword evidence="1" id="KW-1185">Reference proteome</keyword>
<evidence type="ECO:0000313" key="2">
    <source>
        <dbReference type="WBParaSite" id="Csp11.Scaffold630.g18245.t1"/>
    </source>
</evidence>
<organism evidence="1 2">
    <name type="scientific">Caenorhabditis tropicalis</name>
    <dbReference type="NCBI Taxonomy" id="1561998"/>
    <lineage>
        <taxon>Eukaryota</taxon>
        <taxon>Metazoa</taxon>
        <taxon>Ecdysozoa</taxon>
        <taxon>Nematoda</taxon>
        <taxon>Chromadorea</taxon>
        <taxon>Rhabditida</taxon>
        <taxon>Rhabditina</taxon>
        <taxon>Rhabditomorpha</taxon>
        <taxon>Rhabditoidea</taxon>
        <taxon>Rhabditidae</taxon>
        <taxon>Peloderinae</taxon>
        <taxon>Caenorhabditis</taxon>
    </lineage>
</organism>
<proteinExistence type="predicted"/>
<reference evidence="2" key="1">
    <citation type="submission" date="2016-11" db="UniProtKB">
        <authorList>
            <consortium name="WormBaseParasite"/>
        </authorList>
    </citation>
    <scope>IDENTIFICATION</scope>
</reference>